<organism evidence="2 3">
    <name type="scientific">Ascodesmis nigricans</name>
    <dbReference type="NCBI Taxonomy" id="341454"/>
    <lineage>
        <taxon>Eukaryota</taxon>
        <taxon>Fungi</taxon>
        <taxon>Dikarya</taxon>
        <taxon>Ascomycota</taxon>
        <taxon>Pezizomycotina</taxon>
        <taxon>Pezizomycetes</taxon>
        <taxon>Pezizales</taxon>
        <taxon>Ascodesmidaceae</taxon>
        <taxon>Ascodesmis</taxon>
    </lineage>
</organism>
<protein>
    <submittedName>
        <fullName evidence="2">Uncharacterized protein</fullName>
    </submittedName>
</protein>
<name>A0A4S2N6K0_9PEZI</name>
<dbReference type="EMBL" id="ML220112">
    <property type="protein sequence ID" value="TGZ84833.1"/>
    <property type="molecule type" value="Genomic_DNA"/>
</dbReference>
<evidence type="ECO:0000256" key="1">
    <source>
        <dbReference type="SAM" id="MobiDB-lite"/>
    </source>
</evidence>
<accession>A0A4S2N6K0</accession>
<keyword evidence="3" id="KW-1185">Reference proteome</keyword>
<feature type="compositionally biased region" description="Basic residues" evidence="1">
    <location>
        <begin position="144"/>
        <end position="170"/>
    </location>
</feature>
<gene>
    <name evidence="2" type="ORF">EX30DRAFT_10081</name>
</gene>
<reference evidence="2 3" key="1">
    <citation type="submission" date="2019-04" db="EMBL/GenBank/DDBJ databases">
        <title>Comparative genomics and transcriptomics to analyze fruiting body development in filamentous ascomycetes.</title>
        <authorList>
            <consortium name="DOE Joint Genome Institute"/>
            <person name="Lutkenhaus R."/>
            <person name="Traeger S."/>
            <person name="Breuer J."/>
            <person name="Kuo A."/>
            <person name="Lipzen A."/>
            <person name="Pangilinan J."/>
            <person name="Dilworth D."/>
            <person name="Sandor L."/>
            <person name="Poggeler S."/>
            <person name="Barry K."/>
            <person name="Grigoriev I.V."/>
            <person name="Nowrousian M."/>
        </authorList>
    </citation>
    <scope>NUCLEOTIDE SEQUENCE [LARGE SCALE GENOMIC DNA]</scope>
    <source>
        <strain evidence="2 3">CBS 389.68</strain>
    </source>
</reference>
<dbReference type="AlphaFoldDB" id="A0A4S2N6K0"/>
<dbReference type="Proteomes" id="UP000298138">
    <property type="component" value="Unassembled WGS sequence"/>
</dbReference>
<evidence type="ECO:0000313" key="3">
    <source>
        <dbReference type="Proteomes" id="UP000298138"/>
    </source>
</evidence>
<feature type="region of interest" description="Disordered" evidence="1">
    <location>
        <begin position="106"/>
        <end position="177"/>
    </location>
</feature>
<dbReference type="InParanoid" id="A0A4S2N6K0"/>
<evidence type="ECO:0000313" key="2">
    <source>
        <dbReference type="EMBL" id="TGZ84833.1"/>
    </source>
</evidence>
<sequence>MSKIVSSTPLEKRAAASTAYTTKTKTHSIPYKHNLLAYRQVQTLTANVTIWSHISQQTPPPNHQTHRTIRMQQKNRKYSQTQQEGLTGAAGEETLSFIHSSFSLTHSLAPSPHRNPLPADRSTDERTDQQSQPPPALAPPLLNHRYHHRHHRRHRRRRHHHNIHPPHQKKQPYPMLL</sequence>
<proteinExistence type="predicted"/>